<sequence>MGTLTRTILFITIPVFVLGFFALRPLQEAAAVAVGYSAKQLCSGVFVARLPAGFIVDRDIHHRLSVLGPLLSLLHLDVDQPGGAVSASLFGVDARALVQGSAGCTLNPRDETAGAMPDLRAVDYPPVTAGVLDAALDAAFAEPDGDGRNTLAVLVSYQGQVIAERYSEPVTDQTPLHGWSMNKSLTATWVGMLSQLNGLSPDMPVRQALSGLGTSVDVLAGISPELTLNHLLQMESGFDFDETYAPGGDATHMLYQSSRMWAEAPATGHAFAPGEHFSYSSGDTNLAAYLWQRNLPPGPYWQWLEQNFSAPLGLTTLIAEADASGVQVGSSYAYMNARDWLRVGQFWLDAWHDRSPLLPAGWLKSSTVARPSDTLGRYGRGFWLNTRGNAFPALPASTFYASGNAGQSVVIVPEQELVVVRMGLTATGVDSGLNPLLESVYQEVAP</sequence>
<gene>
    <name evidence="2" type="ORF">GCM10007053_22630</name>
</gene>
<dbReference type="Proteomes" id="UP000644693">
    <property type="component" value="Unassembled WGS sequence"/>
</dbReference>
<dbReference type="PANTHER" id="PTHR43283">
    <property type="entry name" value="BETA-LACTAMASE-RELATED"/>
    <property type="match status" value="1"/>
</dbReference>
<name>A0A919CLC3_9GAMM</name>
<keyword evidence="3" id="KW-1185">Reference proteome</keyword>
<dbReference type="AlphaFoldDB" id="A0A919CLC3"/>
<feature type="domain" description="Beta-lactamase-related" evidence="1">
    <location>
        <begin position="139"/>
        <end position="422"/>
    </location>
</feature>
<keyword evidence="2" id="KW-0378">Hydrolase</keyword>
<dbReference type="Gene3D" id="3.40.710.10">
    <property type="entry name" value="DD-peptidase/beta-lactamase superfamily"/>
    <property type="match status" value="1"/>
</dbReference>
<dbReference type="PANTHER" id="PTHR43283:SF7">
    <property type="entry name" value="BETA-LACTAMASE-RELATED DOMAIN-CONTAINING PROTEIN"/>
    <property type="match status" value="1"/>
</dbReference>
<dbReference type="EMBL" id="BMYM01000002">
    <property type="protein sequence ID" value="GHD35570.1"/>
    <property type="molecule type" value="Genomic_DNA"/>
</dbReference>
<evidence type="ECO:0000313" key="3">
    <source>
        <dbReference type="Proteomes" id="UP000644693"/>
    </source>
</evidence>
<evidence type="ECO:0000313" key="2">
    <source>
        <dbReference type="EMBL" id="GHD35570.1"/>
    </source>
</evidence>
<protein>
    <submittedName>
        <fullName evidence="2">6-aminohexanoate-dimer hydrolase</fullName>
    </submittedName>
</protein>
<reference evidence="2" key="2">
    <citation type="submission" date="2020-09" db="EMBL/GenBank/DDBJ databases">
        <authorList>
            <person name="Sun Q."/>
            <person name="Kim S."/>
        </authorList>
    </citation>
    <scope>NUCLEOTIDE SEQUENCE</scope>
    <source>
        <strain evidence="2">KCTC 23430</strain>
    </source>
</reference>
<proteinExistence type="predicted"/>
<reference evidence="2" key="1">
    <citation type="journal article" date="2014" name="Int. J. Syst. Evol. Microbiol.">
        <title>Complete genome sequence of Corynebacterium casei LMG S-19264T (=DSM 44701T), isolated from a smear-ripened cheese.</title>
        <authorList>
            <consortium name="US DOE Joint Genome Institute (JGI-PGF)"/>
            <person name="Walter F."/>
            <person name="Albersmeier A."/>
            <person name="Kalinowski J."/>
            <person name="Ruckert C."/>
        </authorList>
    </citation>
    <scope>NUCLEOTIDE SEQUENCE</scope>
    <source>
        <strain evidence="2">KCTC 23430</strain>
    </source>
</reference>
<dbReference type="RefSeq" id="WP_189477908.1">
    <property type="nucleotide sequence ID" value="NZ_BMYM01000002.1"/>
</dbReference>
<dbReference type="InterPro" id="IPR001466">
    <property type="entry name" value="Beta-lactam-related"/>
</dbReference>
<accession>A0A919CLC3</accession>
<organism evidence="2 3">
    <name type="scientific">Parahalioglobus pacificus</name>
    <dbReference type="NCBI Taxonomy" id="930806"/>
    <lineage>
        <taxon>Bacteria</taxon>
        <taxon>Pseudomonadati</taxon>
        <taxon>Pseudomonadota</taxon>
        <taxon>Gammaproteobacteria</taxon>
        <taxon>Cellvibrionales</taxon>
        <taxon>Halieaceae</taxon>
        <taxon>Parahalioglobus</taxon>
    </lineage>
</organism>
<comment type="caution">
    <text evidence="2">The sequence shown here is derived from an EMBL/GenBank/DDBJ whole genome shotgun (WGS) entry which is preliminary data.</text>
</comment>
<dbReference type="InterPro" id="IPR012338">
    <property type="entry name" value="Beta-lactam/transpept-like"/>
</dbReference>
<evidence type="ECO:0000259" key="1">
    <source>
        <dbReference type="Pfam" id="PF00144"/>
    </source>
</evidence>
<dbReference type="SUPFAM" id="SSF56601">
    <property type="entry name" value="beta-lactamase/transpeptidase-like"/>
    <property type="match status" value="1"/>
</dbReference>
<dbReference type="InterPro" id="IPR050789">
    <property type="entry name" value="Diverse_Enzym_Activities"/>
</dbReference>
<dbReference type="Pfam" id="PF00144">
    <property type="entry name" value="Beta-lactamase"/>
    <property type="match status" value="1"/>
</dbReference>
<dbReference type="GO" id="GO:0016787">
    <property type="term" value="F:hydrolase activity"/>
    <property type="evidence" value="ECO:0007669"/>
    <property type="project" value="UniProtKB-KW"/>
</dbReference>